<keyword evidence="2 5" id="KW-0808">Transferase</keyword>
<feature type="domain" description="PglD N-terminal" evidence="4">
    <location>
        <begin position="4"/>
        <end position="71"/>
    </location>
</feature>
<accession>A0A076NYL4</accession>
<dbReference type="InterPro" id="IPR041561">
    <property type="entry name" value="PglD_N"/>
</dbReference>
<dbReference type="GO" id="GO:0016740">
    <property type="term" value="F:transferase activity"/>
    <property type="evidence" value="ECO:0007669"/>
    <property type="project" value="UniProtKB-KW"/>
</dbReference>
<dbReference type="Gene3D" id="3.40.50.20">
    <property type="match status" value="1"/>
</dbReference>
<organism evidence="5 6">
    <name type="scientific">Flavobacterium psychrophilum</name>
    <dbReference type="NCBI Taxonomy" id="96345"/>
    <lineage>
        <taxon>Bacteria</taxon>
        <taxon>Pseudomonadati</taxon>
        <taxon>Bacteroidota</taxon>
        <taxon>Flavobacteriia</taxon>
        <taxon>Flavobacteriales</taxon>
        <taxon>Flavobacteriaceae</taxon>
        <taxon>Flavobacterium</taxon>
    </lineage>
</organism>
<dbReference type="Pfam" id="PF17836">
    <property type="entry name" value="PglD_N"/>
    <property type="match status" value="1"/>
</dbReference>
<dbReference type="KEGG" id="fpc:FPSM_02178"/>
<evidence type="ECO:0000313" key="5">
    <source>
        <dbReference type="EMBL" id="QRE03814.1"/>
    </source>
</evidence>
<dbReference type="CDD" id="cd03360">
    <property type="entry name" value="LbH_AT_putative"/>
    <property type="match status" value="1"/>
</dbReference>
<evidence type="ECO:0000259" key="4">
    <source>
        <dbReference type="Pfam" id="PF17836"/>
    </source>
</evidence>
<dbReference type="PROSITE" id="PS00101">
    <property type="entry name" value="HEXAPEP_TRANSFERASES"/>
    <property type="match status" value="1"/>
</dbReference>
<dbReference type="EMBL" id="CP059075">
    <property type="protein sequence ID" value="QRE03814.1"/>
    <property type="molecule type" value="Genomic_DNA"/>
</dbReference>
<keyword evidence="3" id="KW-0677">Repeat</keyword>
<dbReference type="Proteomes" id="UP000596329">
    <property type="component" value="Chromosome"/>
</dbReference>
<evidence type="ECO:0000313" key="6">
    <source>
        <dbReference type="Proteomes" id="UP000596329"/>
    </source>
</evidence>
<protein>
    <submittedName>
        <fullName evidence="5">Acetyltransferase</fullName>
    </submittedName>
</protein>
<proteinExistence type="inferred from homology"/>
<dbReference type="InterPro" id="IPR050179">
    <property type="entry name" value="Trans_hexapeptide_repeat"/>
</dbReference>
<gene>
    <name evidence="5" type="ORF">H0H26_13195</name>
</gene>
<dbReference type="PANTHER" id="PTHR43300:SF7">
    <property type="entry name" value="UDP-N-ACETYLBACILLOSAMINE N-ACETYLTRANSFERASE"/>
    <property type="match status" value="1"/>
</dbReference>
<dbReference type="InterPro" id="IPR018357">
    <property type="entry name" value="Hexapep_transf_CS"/>
</dbReference>
<dbReference type="NCBIfam" id="TIGR03570">
    <property type="entry name" value="NeuD_NnaD"/>
    <property type="match status" value="1"/>
</dbReference>
<dbReference type="InterPro" id="IPR011004">
    <property type="entry name" value="Trimer_LpxA-like_sf"/>
</dbReference>
<comment type="similarity">
    <text evidence="1">Belongs to the transferase hexapeptide repeat family.</text>
</comment>
<evidence type="ECO:0000256" key="1">
    <source>
        <dbReference type="ARBA" id="ARBA00007274"/>
    </source>
</evidence>
<dbReference type="AlphaFoldDB" id="A0A076NYL4"/>
<reference evidence="5 6" key="1">
    <citation type="submission" date="2020-07" db="EMBL/GenBank/DDBJ databases">
        <title>Genomic characterization of Flavobacterium psychrophilum strains.</title>
        <authorList>
            <person name="Castillo D."/>
            <person name="Jorgensen J."/>
            <person name="Middelboe M."/>
        </authorList>
    </citation>
    <scope>NUCLEOTIDE SEQUENCE [LARGE SCALE GENOMIC DNA]</scope>
    <source>
        <strain evidence="5 6">FPS-R7</strain>
    </source>
</reference>
<sequence length="209" mass="22939">MKTLAIIGSGTLGLQMAHYAIADKHYDKVVFIDDFATEKEKNGYPIIGKTTEVEKLYKQGFLEELIIGIGYKHLEVKKELYDFFLGKIPFGKIIHSSCWVDPTSVIEEGCFIYPCCVLDANVIIKANTILNLNCTIAHDTVIGNHSFLSPRIAVAGFVTIGELCFLGINATIIDNINIAKQTQIGGGAVVIQSIKKNGLYVGNPAKFIR</sequence>
<evidence type="ECO:0000256" key="3">
    <source>
        <dbReference type="ARBA" id="ARBA00022737"/>
    </source>
</evidence>
<dbReference type="GeneID" id="66553171"/>
<evidence type="ECO:0000256" key="2">
    <source>
        <dbReference type="ARBA" id="ARBA00022679"/>
    </source>
</evidence>
<dbReference type="OMA" id="CHIAPGC"/>
<dbReference type="RefSeq" id="WP_011963399.1">
    <property type="nucleotide sequence ID" value="NZ_BCNG01000001.1"/>
</dbReference>
<dbReference type="SUPFAM" id="SSF51161">
    <property type="entry name" value="Trimeric LpxA-like enzymes"/>
    <property type="match status" value="1"/>
</dbReference>
<name>A0A076NYL4_FLAPS</name>
<dbReference type="PANTHER" id="PTHR43300">
    <property type="entry name" value="ACETYLTRANSFERASE"/>
    <property type="match status" value="1"/>
</dbReference>
<dbReference type="InterPro" id="IPR020019">
    <property type="entry name" value="AcTrfase_PglD-like"/>
</dbReference>
<dbReference type="Gene3D" id="2.160.10.10">
    <property type="entry name" value="Hexapeptide repeat proteins"/>
    <property type="match status" value="2"/>
</dbReference>